<protein>
    <submittedName>
        <fullName evidence="1">Glycoside hydrolase family 3 C-terminal domain-containing protein</fullName>
    </submittedName>
</protein>
<dbReference type="Proteomes" id="UP000682782">
    <property type="component" value="Chromosome"/>
</dbReference>
<reference evidence="1" key="1">
    <citation type="submission" date="2021-01" db="EMBL/GenBank/DDBJ databases">
        <title>Complete genome sequence of Clostridiales bacterium R-7.</title>
        <authorList>
            <person name="Mahoney-Kurpe S.C."/>
            <person name="Palevich N."/>
            <person name="Koike S."/>
            <person name="Moon C.D."/>
            <person name="Attwood G.T."/>
        </authorList>
    </citation>
    <scope>NUCLEOTIDE SEQUENCE</scope>
    <source>
        <strain evidence="1">R-7</strain>
    </source>
</reference>
<sequence>MDIKALVSQMTLEEKAGLCSGDDFWHTKAVERLGIPRTMVSDGPHGLRKQDDQADHLGINDSIKAVCFPAACATAASFDPEMIRAMGEAIGDSCQHEKVSVVLGPAVNIKRSPLCGRNFEYYSEDPYLAGRMATAMIQGVQSRNVGTSIKHFALNSQEHRRMSSSSEADERTIREIYFPAFEMAVKEAKPWTVMCSYNRINGVYASEDPWLLTEVLRKEWGFEGYVVSDWGAVSDRVAGVAAGLDLEMPASGGVNDRKIVEAVKAGQLDEKLVDQTCERILNIVYRYLESAKPETPWDKEGQHRQAAEIAAECMVLLKNEGDLLPLDKEDEIAFIGEFAAKPRFQGGGSSHINSFKTTGALEAAEGLKIVYARGYSVERDEATDADIAEAVSAARKAKTAVVFAGLPDSYESEGYDRSHMRMPDCQNKLIEAVAEANPNTVVVLHNGAPVEMPWIGKVKAVLEAYLGGQAVGEAVVRVLFGDANPCGHLPETFPLKLEDNPSFLYYGGEGNATEYREGVFVGYRYYDKKKMDVLFPFGYGLSYTTFEYSGLKLSADRIRDTETLTVTVTVKNTGKRAGKAVVQLYVGDSESTPIRPVRELKGFSKVALAPGESREVSFDLDKRSFAYWNQAIHDWHVETGVFTIEAGSSSRELPLRETVEVESTVELPRHYTLDSIFMDVMADPKAAPIMREYMKKTMEVFGKEEQEGSTDAAKEAITEEMNMAMMNYMPLRGAFSFGGSTPEEAEELLKKLNK</sequence>
<evidence type="ECO:0000313" key="1">
    <source>
        <dbReference type="EMBL" id="QUC66582.1"/>
    </source>
</evidence>
<organism evidence="1 2">
    <name type="scientific">Aristaeella hokkaidonensis</name>
    <dbReference type="NCBI Taxonomy" id="3046382"/>
    <lineage>
        <taxon>Bacteria</taxon>
        <taxon>Bacillati</taxon>
        <taxon>Bacillota</taxon>
        <taxon>Clostridia</taxon>
        <taxon>Eubacteriales</taxon>
        <taxon>Aristaeellaceae</taxon>
        <taxon>Aristaeella</taxon>
    </lineage>
</organism>
<name>A0AC61MVK3_9FIRM</name>
<evidence type="ECO:0000313" key="2">
    <source>
        <dbReference type="Proteomes" id="UP000682782"/>
    </source>
</evidence>
<proteinExistence type="predicted"/>
<gene>
    <name evidence="1" type="ORF">JYE49_12070</name>
</gene>
<accession>A0AC61MVK3</accession>
<keyword evidence="2" id="KW-1185">Reference proteome</keyword>
<keyword evidence="1" id="KW-0378">Hydrolase</keyword>
<dbReference type="EMBL" id="CP068393">
    <property type="protein sequence ID" value="QUC66582.1"/>
    <property type="molecule type" value="Genomic_DNA"/>
</dbReference>